<dbReference type="EMBL" id="LAZR01060931">
    <property type="protein sequence ID" value="KKK64644.1"/>
    <property type="molecule type" value="Genomic_DNA"/>
</dbReference>
<evidence type="ECO:0000256" key="1">
    <source>
        <dbReference type="ARBA" id="ARBA00004651"/>
    </source>
</evidence>
<comment type="subcellular location">
    <subcellularLocation>
        <location evidence="1">Cell membrane</location>
        <topology evidence="1">Multi-pass membrane protein</topology>
    </subcellularLocation>
</comment>
<evidence type="ECO:0000256" key="4">
    <source>
        <dbReference type="ARBA" id="ARBA00022617"/>
    </source>
</evidence>
<dbReference type="Pfam" id="PF01654">
    <property type="entry name" value="Cyt_bd_oxida_I"/>
    <property type="match status" value="1"/>
</dbReference>
<dbReference type="GO" id="GO:0019646">
    <property type="term" value="P:aerobic electron transport chain"/>
    <property type="evidence" value="ECO:0007669"/>
    <property type="project" value="InterPro"/>
</dbReference>
<comment type="caution">
    <text evidence="12">The sequence shown here is derived from an EMBL/GenBank/DDBJ whole genome shotgun (WGS) entry which is preliminary data.</text>
</comment>
<dbReference type="PANTHER" id="PTHR30365:SF14">
    <property type="entry name" value="CYTOCHROME BD MENAQUINOL OXIDASE SUBUNIT I-RELATED"/>
    <property type="match status" value="1"/>
</dbReference>
<feature type="transmembrane region" description="Helical" evidence="11">
    <location>
        <begin position="78"/>
        <end position="97"/>
    </location>
</feature>
<keyword evidence="5 11" id="KW-0812">Transmembrane</keyword>
<gene>
    <name evidence="12" type="ORF">LCGC14_2982130</name>
</gene>
<dbReference type="GO" id="GO:0020037">
    <property type="term" value="F:heme binding"/>
    <property type="evidence" value="ECO:0007669"/>
    <property type="project" value="TreeGrafter"/>
</dbReference>
<keyword evidence="8 11" id="KW-1133">Transmembrane helix</keyword>
<keyword evidence="6" id="KW-0479">Metal-binding</keyword>
<keyword evidence="9" id="KW-0408">Iron</keyword>
<dbReference type="AlphaFoldDB" id="A0A0F8ZDS0"/>
<dbReference type="GO" id="GO:0046872">
    <property type="term" value="F:metal ion binding"/>
    <property type="evidence" value="ECO:0007669"/>
    <property type="project" value="UniProtKB-KW"/>
</dbReference>
<feature type="transmembrane region" description="Helical" evidence="11">
    <location>
        <begin position="145"/>
        <end position="168"/>
    </location>
</feature>
<protein>
    <recommendedName>
        <fullName evidence="13">Cytochrome ubiquinol oxidase subunit I</fullName>
    </recommendedName>
</protein>
<evidence type="ECO:0000256" key="11">
    <source>
        <dbReference type="SAM" id="Phobius"/>
    </source>
</evidence>
<feature type="transmembrane region" description="Helical" evidence="11">
    <location>
        <begin position="109"/>
        <end position="133"/>
    </location>
</feature>
<evidence type="ECO:0000256" key="8">
    <source>
        <dbReference type="ARBA" id="ARBA00022989"/>
    </source>
</evidence>
<evidence type="ECO:0000256" key="3">
    <source>
        <dbReference type="ARBA" id="ARBA00022475"/>
    </source>
</evidence>
<feature type="transmembrane region" description="Helical" evidence="11">
    <location>
        <begin position="199"/>
        <end position="221"/>
    </location>
</feature>
<evidence type="ECO:0000256" key="2">
    <source>
        <dbReference type="ARBA" id="ARBA00022448"/>
    </source>
</evidence>
<dbReference type="PANTHER" id="PTHR30365">
    <property type="entry name" value="CYTOCHROME D UBIQUINOL OXIDASE"/>
    <property type="match status" value="1"/>
</dbReference>
<accession>A0A0F8ZDS0</accession>
<sequence>MDLAITLLAVNDALGSSGDQRNLLEARQLQALSLGWHIIVVCFGITFPAIVVFTEGLYLRTGDPIYRTLAKRWSRAMVVLFAVGAVSGTILSFQFGILWPNWMATFGDVFGLAFTFEGFAFFVEAIFIGIYLYGWDRLPPRVHFLTGLPVVVAGHLAAVFVIAVNAWMNTPTGFDIVDGQVTNINPWAAMFNDTLWPELFHMLLAAYMVAGFLTAAVYAWARLRGKNDRYHRVAFAIPFAIAAIA</sequence>
<evidence type="ECO:0000256" key="6">
    <source>
        <dbReference type="ARBA" id="ARBA00022723"/>
    </source>
</evidence>
<keyword evidence="3" id="KW-1003">Cell membrane</keyword>
<proteinExistence type="predicted"/>
<evidence type="ECO:0000313" key="12">
    <source>
        <dbReference type="EMBL" id="KKK64644.1"/>
    </source>
</evidence>
<dbReference type="GO" id="GO:0016682">
    <property type="term" value="F:oxidoreductase activity, acting on diphenols and related substances as donors, oxygen as acceptor"/>
    <property type="evidence" value="ECO:0007669"/>
    <property type="project" value="TreeGrafter"/>
</dbReference>
<feature type="transmembrane region" description="Helical" evidence="11">
    <location>
        <begin position="34"/>
        <end position="58"/>
    </location>
</feature>
<evidence type="ECO:0000256" key="9">
    <source>
        <dbReference type="ARBA" id="ARBA00023004"/>
    </source>
</evidence>
<keyword evidence="7" id="KW-0249">Electron transport</keyword>
<keyword evidence="4" id="KW-0349">Heme</keyword>
<keyword evidence="10 11" id="KW-0472">Membrane</keyword>
<organism evidence="12">
    <name type="scientific">marine sediment metagenome</name>
    <dbReference type="NCBI Taxonomy" id="412755"/>
    <lineage>
        <taxon>unclassified sequences</taxon>
        <taxon>metagenomes</taxon>
        <taxon>ecological metagenomes</taxon>
    </lineage>
</organism>
<evidence type="ECO:0000256" key="10">
    <source>
        <dbReference type="ARBA" id="ARBA00023136"/>
    </source>
</evidence>
<dbReference type="InterPro" id="IPR002585">
    <property type="entry name" value="Cyt-d_ubiquinol_oxidase_su_1"/>
</dbReference>
<evidence type="ECO:0008006" key="13">
    <source>
        <dbReference type="Google" id="ProtNLM"/>
    </source>
</evidence>
<name>A0A0F8ZDS0_9ZZZZ</name>
<evidence type="ECO:0000256" key="7">
    <source>
        <dbReference type="ARBA" id="ARBA00022982"/>
    </source>
</evidence>
<dbReference type="GO" id="GO:0070069">
    <property type="term" value="C:cytochrome complex"/>
    <property type="evidence" value="ECO:0007669"/>
    <property type="project" value="InterPro"/>
</dbReference>
<keyword evidence="2" id="KW-0813">Transport</keyword>
<evidence type="ECO:0000256" key="5">
    <source>
        <dbReference type="ARBA" id="ARBA00022692"/>
    </source>
</evidence>
<feature type="non-terminal residue" evidence="12">
    <location>
        <position position="245"/>
    </location>
</feature>
<dbReference type="GO" id="GO:0009055">
    <property type="term" value="F:electron transfer activity"/>
    <property type="evidence" value="ECO:0007669"/>
    <property type="project" value="InterPro"/>
</dbReference>
<reference evidence="12" key="1">
    <citation type="journal article" date="2015" name="Nature">
        <title>Complex archaea that bridge the gap between prokaryotes and eukaryotes.</title>
        <authorList>
            <person name="Spang A."/>
            <person name="Saw J.H."/>
            <person name="Jorgensen S.L."/>
            <person name="Zaremba-Niedzwiedzka K."/>
            <person name="Martijn J."/>
            <person name="Lind A.E."/>
            <person name="van Eijk R."/>
            <person name="Schleper C."/>
            <person name="Guy L."/>
            <person name="Ettema T.J."/>
        </authorList>
    </citation>
    <scope>NUCLEOTIDE SEQUENCE</scope>
</reference>
<dbReference type="GO" id="GO:0005886">
    <property type="term" value="C:plasma membrane"/>
    <property type="evidence" value="ECO:0007669"/>
    <property type="project" value="UniProtKB-SubCell"/>
</dbReference>